<organism evidence="7 8">
    <name type="scientific">Microbacterium laevaniformans</name>
    <dbReference type="NCBI Taxonomy" id="36807"/>
    <lineage>
        <taxon>Bacteria</taxon>
        <taxon>Bacillati</taxon>
        <taxon>Actinomycetota</taxon>
        <taxon>Actinomycetes</taxon>
        <taxon>Micrococcales</taxon>
        <taxon>Microbacteriaceae</taxon>
        <taxon>Microbacterium</taxon>
    </lineage>
</organism>
<keyword evidence="8" id="KW-1185">Reference proteome</keyword>
<dbReference type="AlphaFoldDB" id="A0A150H6J7"/>
<evidence type="ECO:0000313" key="8">
    <source>
        <dbReference type="Proteomes" id="UP000075357"/>
    </source>
</evidence>
<name>A0A150H6J7_9MICO</name>
<keyword evidence="4 6" id="KW-1133">Transmembrane helix</keyword>
<sequence length="146" mass="15438">MSTPDAAASARRTPASHAVPVHKMLNNNVVIAIDESGREHARQLWQGFVVGVTNPKTLAFFVAVLPQFVDLKAGAVPLQLLELGLVFAVLAVVSDSMWVLAAAAARTWFARSPECIERLTATGGGMMIGLGGILLVTGPKHGRSVR</sequence>
<feature type="transmembrane region" description="Helical" evidence="6">
    <location>
        <begin position="119"/>
        <end position="138"/>
    </location>
</feature>
<dbReference type="Pfam" id="PF01810">
    <property type="entry name" value="LysE"/>
    <property type="match status" value="1"/>
</dbReference>
<dbReference type="GO" id="GO:0015171">
    <property type="term" value="F:amino acid transmembrane transporter activity"/>
    <property type="evidence" value="ECO:0007669"/>
    <property type="project" value="TreeGrafter"/>
</dbReference>
<dbReference type="InterPro" id="IPR001123">
    <property type="entry name" value="LeuE-type"/>
</dbReference>
<evidence type="ECO:0000256" key="5">
    <source>
        <dbReference type="ARBA" id="ARBA00023136"/>
    </source>
</evidence>
<gene>
    <name evidence="7" type="ORF">Mlaev_02834</name>
</gene>
<accession>A0A150H6J7</accession>
<comment type="subcellular location">
    <subcellularLocation>
        <location evidence="1">Cell membrane</location>
        <topology evidence="1">Multi-pass membrane protein</topology>
    </subcellularLocation>
</comment>
<dbReference type="PATRIC" id="fig|36807.3.peg.2885"/>
<reference evidence="7 8" key="1">
    <citation type="submission" date="2016-01" db="EMBL/GenBank/DDBJ databases">
        <title>Draft genome sequences of Microbacterium laevaniformans LCDC 91-0039 and the type strain of Microbacterium hominis LCDC 84-209.</title>
        <authorList>
            <person name="Bernier A.-M."/>
            <person name="Bernard K."/>
        </authorList>
    </citation>
    <scope>NUCLEOTIDE SEQUENCE [LARGE SCALE GENOMIC DNA]</scope>
    <source>
        <strain evidence="7 8">LCDC 91-0039</strain>
    </source>
</reference>
<proteinExistence type="predicted"/>
<keyword evidence="3 6" id="KW-0812">Transmembrane</keyword>
<evidence type="ECO:0000256" key="4">
    <source>
        <dbReference type="ARBA" id="ARBA00022989"/>
    </source>
</evidence>
<evidence type="ECO:0000256" key="3">
    <source>
        <dbReference type="ARBA" id="ARBA00022692"/>
    </source>
</evidence>
<protein>
    <submittedName>
        <fullName evidence="7">Homoserine/homoserine lactone efflux protein</fullName>
    </submittedName>
</protein>
<evidence type="ECO:0000256" key="1">
    <source>
        <dbReference type="ARBA" id="ARBA00004651"/>
    </source>
</evidence>
<evidence type="ECO:0000256" key="2">
    <source>
        <dbReference type="ARBA" id="ARBA00022475"/>
    </source>
</evidence>
<dbReference type="PANTHER" id="PTHR30086">
    <property type="entry name" value="ARGININE EXPORTER PROTEIN ARGO"/>
    <property type="match status" value="1"/>
</dbReference>
<dbReference type="STRING" id="36807.Mlaev_02834"/>
<evidence type="ECO:0000256" key="6">
    <source>
        <dbReference type="SAM" id="Phobius"/>
    </source>
</evidence>
<comment type="caution">
    <text evidence="7">The sequence shown here is derived from an EMBL/GenBank/DDBJ whole genome shotgun (WGS) entry which is preliminary data.</text>
</comment>
<dbReference type="PANTHER" id="PTHR30086:SF20">
    <property type="entry name" value="ARGININE EXPORTER PROTEIN ARGO-RELATED"/>
    <property type="match status" value="1"/>
</dbReference>
<feature type="transmembrane region" description="Helical" evidence="6">
    <location>
        <begin position="85"/>
        <end position="107"/>
    </location>
</feature>
<dbReference type="EMBL" id="LRAD01000057">
    <property type="protein sequence ID" value="KXZ57644.1"/>
    <property type="molecule type" value="Genomic_DNA"/>
</dbReference>
<evidence type="ECO:0000313" key="7">
    <source>
        <dbReference type="EMBL" id="KXZ57644.1"/>
    </source>
</evidence>
<keyword evidence="2" id="KW-1003">Cell membrane</keyword>
<feature type="transmembrane region" description="Helical" evidence="6">
    <location>
        <begin position="44"/>
        <end position="65"/>
    </location>
</feature>
<keyword evidence="5 6" id="KW-0472">Membrane</keyword>
<dbReference type="GO" id="GO:0005886">
    <property type="term" value="C:plasma membrane"/>
    <property type="evidence" value="ECO:0007669"/>
    <property type="project" value="UniProtKB-SubCell"/>
</dbReference>
<dbReference type="Proteomes" id="UP000075357">
    <property type="component" value="Unassembled WGS sequence"/>
</dbReference>